<dbReference type="InterPro" id="IPR036259">
    <property type="entry name" value="MFS_trans_sf"/>
</dbReference>
<feature type="transmembrane region" description="Helical" evidence="6">
    <location>
        <begin position="135"/>
        <end position="154"/>
    </location>
</feature>
<keyword evidence="9" id="KW-1185">Reference proteome</keyword>
<feature type="transmembrane region" description="Helical" evidence="6">
    <location>
        <begin position="269"/>
        <end position="290"/>
    </location>
</feature>
<name>A0A1V2DW19_9GAMM</name>
<dbReference type="STRING" id="135739.BTO32_03515"/>
<dbReference type="PROSITE" id="PS50850">
    <property type="entry name" value="MFS"/>
    <property type="match status" value="1"/>
</dbReference>
<feature type="transmembrane region" description="Helical" evidence="6">
    <location>
        <begin position="7"/>
        <end position="30"/>
    </location>
</feature>
<dbReference type="OrthoDB" id="2957247at2"/>
<dbReference type="GO" id="GO:0005886">
    <property type="term" value="C:plasma membrane"/>
    <property type="evidence" value="ECO:0007669"/>
    <property type="project" value="UniProtKB-SubCell"/>
</dbReference>
<dbReference type="Pfam" id="PF07690">
    <property type="entry name" value="MFS_1"/>
    <property type="match status" value="1"/>
</dbReference>
<protein>
    <submittedName>
        <fullName evidence="8">MFS transporter</fullName>
    </submittedName>
</protein>
<dbReference type="GO" id="GO:0022857">
    <property type="term" value="F:transmembrane transporter activity"/>
    <property type="evidence" value="ECO:0007669"/>
    <property type="project" value="InterPro"/>
</dbReference>
<dbReference type="InterPro" id="IPR020846">
    <property type="entry name" value="MFS_dom"/>
</dbReference>
<dbReference type="AlphaFoldDB" id="A0A1V2DW19"/>
<keyword evidence="4 6" id="KW-1133">Transmembrane helix</keyword>
<evidence type="ECO:0000313" key="9">
    <source>
        <dbReference type="Proteomes" id="UP000189339"/>
    </source>
</evidence>
<reference evidence="8 9" key="1">
    <citation type="submission" date="2016-12" db="EMBL/GenBank/DDBJ databases">
        <title>Marinobacter lutaoensis whole genome sequencing.</title>
        <authorList>
            <person name="Verma A."/>
            <person name="Krishnamurthi S."/>
        </authorList>
    </citation>
    <scope>NUCLEOTIDE SEQUENCE [LARGE SCALE GENOMIC DNA]</scope>
    <source>
        <strain evidence="8 9">T5054</strain>
    </source>
</reference>
<proteinExistence type="predicted"/>
<dbReference type="InterPro" id="IPR011701">
    <property type="entry name" value="MFS"/>
</dbReference>
<keyword evidence="3 6" id="KW-0812">Transmembrane</keyword>
<dbReference type="PANTHER" id="PTHR43124:SF3">
    <property type="entry name" value="CHLORAMPHENICOL EFFLUX PUMP RV0191"/>
    <property type="match status" value="1"/>
</dbReference>
<feature type="transmembrane region" description="Helical" evidence="6">
    <location>
        <begin position="352"/>
        <end position="369"/>
    </location>
</feature>
<feature type="transmembrane region" description="Helical" evidence="6">
    <location>
        <begin position="98"/>
        <end position="123"/>
    </location>
</feature>
<dbReference type="Proteomes" id="UP000189339">
    <property type="component" value="Unassembled WGS sequence"/>
</dbReference>
<evidence type="ECO:0000256" key="4">
    <source>
        <dbReference type="ARBA" id="ARBA00022989"/>
    </source>
</evidence>
<keyword evidence="5 6" id="KW-0472">Membrane</keyword>
<feature type="transmembrane region" description="Helical" evidence="6">
    <location>
        <begin position="73"/>
        <end position="92"/>
    </location>
</feature>
<feature type="transmembrane region" description="Helical" evidence="6">
    <location>
        <begin position="324"/>
        <end position="346"/>
    </location>
</feature>
<comment type="caution">
    <text evidence="8">The sequence shown here is derived from an EMBL/GenBank/DDBJ whole genome shotgun (WGS) entry which is preliminary data.</text>
</comment>
<comment type="subcellular location">
    <subcellularLocation>
        <location evidence="1">Cell membrane</location>
        <topology evidence="1">Multi-pass membrane protein</topology>
    </subcellularLocation>
</comment>
<evidence type="ECO:0000259" key="7">
    <source>
        <dbReference type="PROSITE" id="PS50850"/>
    </source>
</evidence>
<evidence type="ECO:0000256" key="2">
    <source>
        <dbReference type="ARBA" id="ARBA00022475"/>
    </source>
</evidence>
<dbReference type="Gene3D" id="1.20.1250.20">
    <property type="entry name" value="MFS general substrate transporter like domains"/>
    <property type="match status" value="1"/>
</dbReference>
<evidence type="ECO:0000256" key="5">
    <source>
        <dbReference type="ARBA" id="ARBA00023136"/>
    </source>
</evidence>
<feature type="transmembrane region" description="Helical" evidence="6">
    <location>
        <begin position="238"/>
        <end position="257"/>
    </location>
</feature>
<evidence type="ECO:0000256" key="6">
    <source>
        <dbReference type="SAM" id="Phobius"/>
    </source>
</evidence>
<evidence type="ECO:0000256" key="3">
    <source>
        <dbReference type="ARBA" id="ARBA00022692"/>
    </source>
</evidence>
<evidence type="ECO:0000313" key="8">
    <source>
        <dbReference type="EMBL" id="ONF44818.1"/>
    </source>
</evidence>
<feature type="transmembrane region" description="Helical" evidence="6">
    <location>
        <begin position="42"/>
        <end position="61"/>
    </location>
</feature>
<accession>A0A1V2DW19</accession>
<feature type="transmembrane region" description="Helical" evidence="6">
    <location>
        <begin position="160"/>
        <end position="183"/>
    </location>
</feature>
<feature type="domain" description="Major facilitator superfamily (MFS) profile" evidence="7">
    <location>
        <begin position="1"/>
        <end position="378"/>
    </location>
</feature>
<organism evidence="8 9">
    <name type="scientific">Marinobacter lutaoensis</name>
    <dbReference type="NCBI Taxonomy" id="135739"/>
    <lineage>
        <taxon>Bacteria</taxon>
        <taxon>Pseudomonadati</taxon>
        <taxon>Pseudomonadota</taxon>
        <taxon>Gammaproteobacteria</taxon>
        <taxon>Pseudomonadales</taxon>
        <taxon>Marinobacteraceae</taxon>
        <taxon>Marinobacter</taxon>
    </lineage>
</organism>
<keyword evidence="2" id="KW-1003">Cell membrane</keyword>
<feature type="transmembrane region" description="Helical" evidence="6">
    <location>
        <begin position="204"/>
        <end position="226"/>
    </location>
</feature>
<dbReference type="EMBL" id="MSCW01000002">
    <property type="protein sequence ID" value="ONF44818.1"/>
    <property type="molecule type" value="Genomic_DNA"/>
</dbReference>
<dbReference type="InterPro" id="IPR050189">
    <property type="entry name" value="MFS_Efflux_Transporters"/>
</dbReference>
<dbReference type="PANTHER" id="PTHR43124">
    <property type="entry name" value="PURINE EFFLUX PUMP PBUE"/>
    <property type="match status" value="1"/>
</dbReference>
<gene>
    <name evidence="8" type="ORF">BTO32_03515</name>
</gene>
<sequence>MTAGARLGATGFGLIAVCYGFARFAFGLFLPRINADLSLSPTLSGLISGGSFLAYCITIILSAHLTEHFGARAVATGAALVAGVGMAGIALAPSAFWLAGAVILAGSSTGLASPPMAAAVATVIRPARQEAANTLINAGTSVGVMISGPVALLLGGHWRLAFAVFALGALAIAIAVVFTVPAATRTASQAPGGRPPLNAALTRLIIAAFLMGMSSTALWSFGGQLVSLRLGWEGSGAGLLWIAIGSAGIAGAGAGTLAARLGIDRVHRLFLAAMAVGILAVGLAGTTPVLALSGGLLFGAAYIMLTGIYLIWGVSVLPDRPATGLMVGFLTIAIGQTVGAPLFGWLIDSLTVTHAVVMFAGVAITAGRVRCRPMATGRSSLSGSQA</sequence>
<dbReference type="SUPFAM" id="SSF103473">
    <property type="entry name" value="MFS general substrate transporter"/>
    <property type="match status" value="1"/>
</dbReference>
<evidence type="ECO:0000256" key="1">
    <source>
        <dbReference type="ARBA" id="ARBA00004651"/>
    </source>
</evidence>
<feature type="transmembrane region" description="Helical" evidence="6">
    <location>
        <begin position="296"/>
        <end position="317"/>
    </location>
</feature>
<dbReference type="RefSeq" id="WP_076723066.1">
    <property type="nucleotide sequence ID" value="NZ_MSCW01000002.1"/>
</dbReference>